<evidence type="ECO:0000259" key="10">
    <source>
        <dbReference type="PROSITE" id="PS51194"/>
    </source>
</evidence>
<dbReference type="SMART" id="SM00487">
    <property type="entry name" value="DEXDc"/>
    <property type="match status" value="1"/>
</dbReference>
<keyword evidence="4 7" id="KW-0067">ATP-binding</keyword>
<feature type="domain" description="DEAD-box RNA helicase Q" evidence="11">
    <location>
        <begin position="1"/>
        <end position="29"/>
    </location>
</feature>
<dbReference type="PANTHER" id="PTHR47959">
    <property type="entry name" value="ATP-DEPENDENT RNA HELICASE RHLE-RELATED"/>
    <property type="match status" value="1"/>
</dbReference>
<dbReference type="CDD" id="cd00268">
    <property type="entry name" value="DEADc"/>
    <property type="match status" value="1"/>
</dbReference>
<evidence type="ECO:0000256" key="6">
    <source>
        <dbReference type="PROSITE-ProRule" id="PRU00552"/>
    </source>
</evidence>
<dbReference type="PROSITE" id="PS51194">
    <property type="entry name" value="HELICASE_CTER"/>
    <property type="match status" value="1"/>
</dbReference>
<keyword evidence="13" id="KW-1185">Reference proteome</keyword>
<evidence type="ECO:0000256" key="8">
    <source>
        <dbReference type="SAM" id="MobiDB-lite"/>
    </source>
</evidence>
<organism evidence="12 13">
    <name type="scientific">Photobacterium carnosum</name>
    <dbReference type="NCBI Taxonomy" id="2023717"/>
    <lineage>
        <taxon>Bacteria</taxon>
        <taxon>Pseudomonadati</taxon>
        <taxon>Pseudomonadota</taxon>
        <taxon>Gammaproteobacteria</taxon>
        <taxon>Vibrionales</taxon>
        <taxon>Vibrionaceae</taxon>
        <taxon>Photobacterium</taxon>
    </lineage>
</organism>
<proteinExistence type="inferred from homology"/>
<feature type="domain" description="Helicase ATP-binding" evidence="9">
    <location>
        <begin position="32"/>
        <end position="207"/>
    </location>
</feature>
<dbReference type="AlphaFoldDB" id="A0A2N4URH3"/>
<evidence type="ECO:0000256" key="1">
    <source>
        <dbReference type="ARBA" id="ARBA00022741"/>
    </source>
</evidence>
<dbReference type="Gene3D" id="3.40.50.300">
    <property type="entry name" value="P-loop containing nucleotide triphosphate hydrolases"/>
    <property type="match status" value="2"/>
</dbReference>
<accession>A0A2N4URH3</accession>
<comment type="caution">
    <text evidence="12">The sequence shown here is derived from an EMBL/GenBank/DDBJ whole genome shotgun (WGS) entry which is preliminary data.</text>
</comment>
<dbReference type="SMART" id="SM00490">
    <property type="entry name" value="HELICc"/>
    <property type="match status" value="1"/>
</dbReference>
<dbReference type="InterPro" id="IPR050079">
    <property type="entry name" value="DEAD_box_RNA_helicase"/>
</dbReference>
<evidence type="ECO:0000313" key="12">
    <source>
        <dbReference type="EMBL" id="PLC57622.1"/>
    </source>
</evidence>
<dbReference type="GO" id="GO:0005524">
    <property type="term" value="F:ATP binding"/>
    <property type="evidence" value="ECO:0007669"/>
    <property type="project" value="UniProtKB-KW"/>
</dbReference>
<dbReference type="PROSITE" id="PS00039">
    <property type="entry name" value="DEAD_ATP_HELICASE"/>
    <property type="match status" value="1"/>
</dbReference>
<evidence type="ECO:0000256" key="4">
    <source>
        <dbReference type="ARBA" id="ARBA00022840"/>
    </source>
</evidence>
<dbReference type="Pfam" id="PF00270">
    <property type="entry name" value="DEAD"/>
    <property type="match status" value="1"/>
</dbReference>
<evidence type="ECO:0000256" key="7">
    <source>
        <dbReference type="RuleBase" id="RU000492"/>
    </source>
</evidence>
<evidence type="ECO:0000256" key="3">
    <source>
        <dbReference type="ARBA" id="ARBA00022806"/>
    </source>
</evidence>
<evidence type="ECO:0000259" key="9">
    <source>
        <dbReference type="PROSITE" id="PS51192"/>
    </source>
</evidence>
<dbReference type="PROSITE" id="PS51192">
    <property type="entry name" value="HELICASE_ATP_BIND_1"/>
    <property type="match status" value="1"/>
</dbReference>
<dbReference type="InterPro" id="IPR027417">
    <property type="entry name" value="P-loop_NTPase"/>
</dbReference>
<dbReference type="InterPro" id="IPR014014">
    <property type="entry name" value="RNA_helicase_DEAD_Q_motif"/>
</dbReference>
<dbReference type="GO" id="GO:0003724">
    <property type="term" value="F:RNA helicase activity"/>
    <property type="evidence" value="ECO:0007669"/>
    <property type="project" value="InterPro"/>
</dbReference>
<gene>
    <name evidence="12" type="ORF">CIK00_12375</name>
</gene>
<protein>
    <submittedName>
        <fullName evidence="12">RNA helicase</fullName>
    </submittedName>
</protein>
<dbReference type="PROSITE" id="PS51195">
    <property type="entry name" value="Q_MOTIF"/>
    <property type="match status" value="1"/>
</dbReference>
<dbReference type="Proteomes" id="UP000234420">
    <property type="component" value="Unassembled WGS sequence"/>
</dbReference>
<feature type="domain" description="Helicase C-terminal" evidence="10">
    <location>
        <begin position="235"/>
        <end position="385"/>
    </location>
</feature>
<evidence type="ECO:0000256" key="5">
    <source>
        <dbReference type="ARBA" id="ARBA00038437"/>
    </source>
</evidence>
<sequence>MHFKDLGLDARLLNKLNHLAFDRATEIQQTAVPVAIAGKDILASSKTGSGKTLAFLLPAMQRMYRGKPFTRRDPRVLILTPTRELAKQIYAQLRTLNAGTPYDATLIVGGENFNDQVKALRNDPMFVVATPGRFVDHLEHRSTHLDGLEMLILDEADRMLDLGFEPQLRRINEAANHRRRQTLMFSATMDHVDVMSIASEMLDMPKRISIGHSAEEHTDITQRFILCDHLDHKQALLDKVLEVEDYNQVIIFTATRADTDRLTAELNERKLKAVALSGNLNQTQRNNIMSQFERNCHKILVTTDIASRGLDIDSVSLVINFDMPKHAEEYVHRVGRTGRAGNKGDAVSLVGPKDWKSFKAVEAFLKQKIEFTTLEGLTGKFKGLKPAPKKKIVKKTTTNATGAAKKMQAPRATKRVDKRFYENQAVGNDVFIPKKKRNTDVSNDDQ</sequence>
<comment type="similarity">
    <text evidence="5 7">Belongs to the DEAD box helicase family.</text>
</comment>
<dbReference type="InterPro" id="IPR001650">
    <property type="entry name" value="Helicase_C-like"/>
</dbReference>
<evidence type="ECO:0000256" key="2">
    <source>
        <dbReference type="ARBA" id="ARBA00022801"/>
    </source>
</evidence>
<evidence type="ECO:0000259" key="11">
    <source>
        <dbReference type="PROSITE" id="PS51195"/>
    </source>
</evidence>
<feature type="compositionally biased region" description="Low complexity" evidence="8">
    <location>
        <begin position="397"/>
        <end position="406"/>
    </location>
</feature>
<dbReference type="CDD" id="cd18787">
    <property type="entry name" value="SF2_C_DEAD"/>
    <property type="match status" value="1"/>
</dbReference>
<feature type="region of interest" description="Disordered" evidence="8">
    <location>
        <begin position="397"/>
        <end position="417"/>
    </location>
</feature>
<dbReference type="GO" id="GO:0003676">
    <property type="term" value="F:nucleic acid binding"/>
    <property type="evidence" value="ECO:0007669"/>
    <property type="project" value="InterPro"/>
</dbReference>
<dbReference type="InterPro" id="IPR011545">
    <property type="entry name" value="DEAD/DEAH_box_helicase_dom"/>
</dbReference>
<keyword evidence="2 7" id="KW-0378">Hydrolase</keyword>
<dbReference type="GO" id="GO:0005829">
    <property type="term" value="C:cytosol"/>
    <property type="evidence" value="ECO:0007669"/>
    <property type="project" value="TreeGrafter"/>
</dbReference>
<keyword evidence="1 7" id="KW-0547">Nucleotide-binding</keyword>
<dbReference type="Pfam" id="PF00271">
    <property type="entry name" value="Helicase_C"/>
    <property type="match status" value="1"/>
</dbReference>
<dbReference type="EMBL" id="NPIB01000014">
    <property type="protein sequence ID" value="PLC57622.1"/>
    <property type="molecule type" value="Genomic_DNA"/>
</dbReference>
<keyword evidence="3 7" id="KW-0347">Helicase</keyword>
<dbReference type="RefSeq" id="WP_101769161.1">
    <property type="nucleotide sequence ID" value="NZ_BPPU01000002.1"/>
</dbReference>
<dbReference type="InterPro" id="IPR014001">
    <property type="entry name" value="Helicase_ATP-bd"/>
</dbReference>
<dbReference type="InterPro" id="IPR044742">
    <property type="entry name" value="DEAD/DEAH_RhlB"/>
</dbReference>
<dbReference type="InterPro" id="IPR000629">
    <property type="entry name" value="RNA-helicase_DEAD-box_CS"/>
</dbReference>
<feature type="short sequence motif" description="Q motif" evidence="6">
    <location>
        <begin position="1"/>
        <end position="29"/>
    </location>
</feature>
<name>A0A2N4URH3_9GAMM</name>
<dbReference type="GO" id="GO:0016787">
    <property type="term" value="F:hydrolase activity"/>
    <property type="evidence" value="ECO:0007669"/>
    <property type="project" value="UniProtKB-KW"/>
</dbReference>
<dbReference type="SUPFAM" id="SSF52540">
    <property type="entry name" value="P-loop containing nucleoside triphosphate hydrolases"/>
    <property type="match status" value="1"/>
</dbReference>
<dbReference type="PANTHER" id="PTHR47959:SF17">
    <property type="entry name" value="ATP-DEPENDENT RNA HELICASE DEAD BOX FAMILY"/>
    <property type="match status" value="1"/>
</dbReference>
<evidence type="ECO:0000313" key="13">
    <source>
        <dbReference type="Proteomes" id="UP000234420"/>
    </source>
</evidence>
<reference evidence="12 13" key="1">
    <citation type="journal article" date="2018" name="Syst. Appl. Microbiol.">
        <title>Photobacterium carnosum sp. nov., isolated from spoiled modified atmosphere packaged poultry meat.</title>
        <authorList>
            <person name="Hilgarth M."/>
            <person name="Fuertes S."/>
            <person name="Ehrmann M."/>
            <person name="Vogel R.F."/>
        </authorList>
    </citation>
    <scope>NUCLEOTIDE SEQUENCE [LARGE SCALE GENOMIC DNA]</scope>
    <source>
        <strain evidence="12 13">TMW 2.2021</strain>
    </source>
</reference>